<organism evidence="1">
    <name type="scientific">uncultured marine virus</name>
    <dbReference type="NCBI Taxonomy" id="186617"/>
    <lineage>
        <taxon>Viruses</taxon>
        <taxon>environmental samples</taxon>
    </lineage>
</organism>
<dbReference type="EMBL" id="KR029595">
    <property type="protein sequence ID" value="AKH47516.1"/>
    <property type="molecule type" value="Genomic_DNA"/>
</dbReference>
<sequence length="166" mass="19620">MKDKEKLIHQLFIGKVMYEIGHDKTIKLLNSAKEAIQKPDFINSLKEEFYKGDKIYWVTKDDYVLHSEEMSAVLDFSDNINETEIMTKTSAEKWVKDNKPKSPTIKELFSLLEKGLSVRMTEKMYEDLQMPIDIYMKEAKHRAYEKWLCEPYSEDASIQIIELKLK</sequence>
<evidence type="ECO:0000313" key="1">
    <source>
        <dbReference type="EMBL" id="AKH47516.1"/>
    </source>
</evidence>
<protein>
    <submittedName>
        <fullName evidence="1">Uncharacterized protein</fullName>
    </submittedName>
</protein>
<reference evidence="1" key="1">
    <citation type="journal article" date="2015" name="Front. Microbiol.">
        <title>Combining genomic sequencing methods to explore viral diversity and reveal potential virus-host interactions.</title>
        <authorList>
            <person name="Chow C.E."/>
            <person name="Winget D.M."/>
            <person name="White R.A.III."/>
            <person name="Hallam S.J."/>
            <person name="Suttle C.A."/>
        </authorList>
    </citation>
    <scope>NUCLEOTIDE SEQUENCE</scope>
    <source>
        <strain evidence="1">H4084948</strain>
    </source>
</reference>
<name>A0A0F7L901_9VIRU</name>
<accession>A0A0F7L901</accession>
<proteinExistence type="predicted"/>
<reference evidence="1" key="2">
    <citation type="submission" date="2015-03" db="EMBL/GenBank/DDBJ databases">
        <authorList>
            <person name="Chow C.-E.T."/>
            <person name="Winget D.M."/>
            <person name="White R.A.III."/>
            <person name="Hallam S.J."/>
            <person name="Suttle C.A."/>
        </authorList>
    </citation>
    <scope>NUCLEOTIDE SEQUENCE</scope>
    <source>
        <strain evidence="1">H4084948</strain>
    </source>
</reference>